<reference evidence="10" key="1">
    <citation type="submission" date="2016-03" db="EMBL/GenBank/DDBJ databases">
        <authorList>
            <person name="Devillers H."/>
        </authorList>
    </citation>
    <scope>NUCLEOTIDE SEQUENCE [LARGE SCALE GENOMIC DNA]</scope>
</reference>
<dbReference type="InterPro" id="IPR000719">
    <property type="entry name" value="Prot_kinase_dom"/>
</dbReference>
<feature type="region of interest" description="Disordered" evidence="7">
    <location>
        <begin position="527"/>
        <end position="550"/>
    </location>
</feature>
<dbReference type="InterPro" id="IPR011009">
    <property type="entry name" value="Kinase-like_dom_sf"/>
</dbReference>
<keyword evidence="3" id="KW-0808">Transferase</keyword>
<feature type="compositionally biased region" description="Polar residues" evidence="7">
    <location>
        <begin position="632"/>
        <end position="642"/>
    </location>
</feature>
<organism evidence="9 10">
    <name type="scientific">Lachancea dasiensis</name>
    <dbReference type="NCBI Taxonomy" id="1072105"/>
    <lineage>
        <taxon>Eukaryota</taxon>
        <taxon>Fungi</taxon>
        <taxon>Dikarya</taxon>
        <taxon>Ascomycota</taxon>
        <taxon>Saccharomycotina</taxon>
        <taxon>Saccharomycetes</taxon>
        <taxon>Saccharomycetales</taxon>
        <taxon>Saccharomycetaceae</taxon>
        <taxon>Lachancea</taxon>
    </lineage>
</organism>
<dbReference type="EMBL" id="LT598459">
    <property type="protein sequence ID" value="SCU83201.1"/>
    <property type="molecule type" value="Genomic_DNA"/>
</dbReference>
<sequence>MGYVGVNSAKSCPETNVPPDVDHPPFYIPVRSIADRFALLQELGNGSFGSVTLAKKTAGSECRHCETNALHENQAEFQHTRCALHPQYRNTLMEESKIPNVEEENFRNKQRGVLAIKTMMTRLPTLNDYTRVREIKFILSMPAHKNLVHIFELFIDDANYQLHIVMECMEQNLYQLMRARRKRIFSLPSLKSILTQLLAGIRHIHEHDFFHRDLKPENILISPANHYYSKKWILDGHYPDNYVVKIADYGLARHVANKSPYTAYVSTRWYRSPEILLRKGSYSRPLDIWAFGCVVVEVATFRPLFPGSDEMDQIWKILEVLGTPHNMPENSLTGYKPHGGFWEKARQLASRIRLKFPYVEGVKVEAIIDNPHLQLLCDVVKACLVWDPKKRATVSELCRMPYFENTEVAIDARSWNDENSDQVVENGWQRDWESKVSRVKSYSDPQNSEISSLAPNIIDFNGGNTNNSKEAHLSISQFLKESADSGPETDSAVSSSICHEDKIGDHENLLSGDLAGMPLSEVLESDLPLSDSLPGESGRVESNSTGGNDSFADYYATKSTDYEGPNLGAPTDDLGPNYIHYEDVIDQQLHPRCNVLRDMSIVSDSSDHVPRSFAVPRITETSDTSLQEHDSTNFSHANSLTF</sequence>
<dbReference type="FunFam" id="1.10.510.10:FF:000624">
    <property type="entry name" value="Mitogen-activated protein kinase"/>
    <property type="match status" value="1"/>
</dbReference>
<evidence type="ECO:0000313" key="10">
    <source>
        <dbReference type="Proteomes" id="UP000190274"/>
    </source>
</evidence>
<dbReference type="STRING" id="1266660.A0A1G4J0V8"/>
<dbReference type="AlphaFoldDB" id="A0A1G4J0V8"/>
<dbReference type="PROSITE" id="PS50011">
    <property type="entry name" value="PROTEIN_KINASE_DOM"/>
    <property type="match status" value="1"/>
</dbReference>
<dbReference type="GO" id="GO:0040020">
    <property type="term" value="P:regulation of meiotic nuclear division"/>
    <property type="evidence" value="ECO:0007669"/>
    <property type="project" value="EnsemblFungi"/>
</dbReference>
<dbReference type="PROSITE" id="PS00108">
    <property type="entry name" value="PROTEIN_KINASE_ST"/>
    <property type="match status" value="1"/>
</dbReference>
<dbReference type="SUPFAM" id="SSF56112">
    <property type="entry name" value="Protein kinase-like (PK-like)"/>
    <property type="match status" value="1"/>
</dbReference>
<dbReference type="Gene3D" id="1.10.510.10">
    <property type="entry name" value="Transferase(Phosphotransferase) domain 1"/>
    <property type="match status" value="1"/>
</dbReference>
<evidence type="ECO:0000256" key="5">
    <source>
        <dbReference type="ARBA" id="ARBA00022777"/>
    </source>
</evidence>
<dbReference type="SMART" id="SM00220">
    <property type="entry name" value="S_TKc"/>
    <property type="match status" value="1"/>
</dbReference>
<evidence type="ECO:0000256" key="1">
    <source>
        <dbReference type="ARBA" id="ARBA00006485"/>
    </source>
</evidence>
<evidence type="ECO:0000259" key="8">
    <source>
        <dbReference type="PROSITE" id="PS50011"/>
    </source>
</evidence>
<protein>
    <submittedName>
        <fullName evidence="9">LADA_0C10132g1_1</fullName>
    </submittedName>
</protein>
<evidence type="ECO:0000256" key="4">
    <source>
        <dbReference type="ARBA" id="ARBA00022741"/>
    </source>
</evidence>
<dbReference type="Pfam" id="PF00069">
    <property type="entry name" value="Pkinase"/>
    <property type="match status" value="1"/>
</dbReference>
<dbReference type="OrthoDB" id="2158884at2759"/>
<dbReference type="GO" id="GO:0005524">
    <property type="term" value="F:ATP binding"/>
    <property type="evidence" value="ECO:0007669"/>
    <property type="project" value="UniProtKB-KW"/>
</dbReference>
<feature type="domain" description="Protein kinase" evidence="8">
    <location>
        <begin position="37"/>
        <end position="403"/>
    </location>
</feature>
<keyword evidence="6" id="KW-0067">ATP-binding</keyword>
<proteinExistence type="inferred from homology"/>
<dbReference type="PANTHER" id="PTHR24055">
    <property type="entry name" value="MITOGEN-ACTIVATED PROTEIN KINASE"/>
    <property type="match status" value="1"/>
</dbReference>
<feature type="region of interest" description="Disordered" evidence="7">
    <location>
        <begin position="620"/>
        <end position="642"/>
    </location>
</feature>
<keyword evidence="10" id="KW-1185">Reference proteome</keyword>
<evidence type="ECO:0000256" key="3">
    <source>
        <dbReference type="ARBA" id="ARBA00022679"/>
    </source>
</evidence>
<keyword evidence="4" id="KW-0547">Nucleotide-binding</keyword>
<evidence type="ECO:0000256" key="2">
    <source>
        <dbReference type="ARBA" id="ARBA00022527"/>
    </source>
</evidence>
<feature type="compositionally biased region" description="Low complexity" evidence="7">
    <location>
        <begin position="527"/>
        <end position="537"/>
    </location>
</feature>
<dbReference type="InterPro" id="IPR008271">
    <property type="entry name" value="Ser/Thr_kinase_AS"/>
</dbReference>
<name>A0A1G4J0V8_9SACH</name>
<comment type="similarity">
    <text evidence="1">Belongs to the protein kinase superfamily. CMGC Ser/Thr protein kinase family. CDC2/CDKX subfamily.</text>
</comment>
<dbReference type="GO" id="GO:0004674">
    <property type="term" value="F:protein serine/threonine kinase activity"/>
    <property type="evidence" value="ECO:0007669"/>
    <property type="project" value="UniProtKB-KW"/>
</dbReference>
<evidence type="ECO:0000256" key="6">
    <source>
        <dbReference type="ARBA" id="ARBA00022840"/>
    </source>
</evidence>
<evidence type="ECO:0000256" key="7">
    <source>
        <dbReference type="SAM" id="MobiDB-lite"/>
    </source>
</evidence>
<keyword evidence="5" id="KW-0418">Kinase</keyword>
<evidence type="ECO:0000313" key="9">
    <source>
        <dbReference type="EMBL" id="SCU83201.1"/>
    </source>
</evidence>
<gene>
    <name evidence="9" type="ORF">LADA_0C10132G</name>
</gene>
<dbReference type="Proteomes" id="UP000190274">
    <property type="component" value="Chromosome C"/>
</dbReference>
<dbReference type="InterPro" id="IPR050117">
    <property type="entry name" value="MAPK"/>
</dbReference>
<dbReference type="Gene3D" id="3.30.200.20">
    <property type="entry name" value="Phosphorylase Kinase, domain 1"/>
    <property type="match status" value="1"/>
</dbReference>
<keyword evidence="2" id="KW-0723">Serine/threonine-protein kinase</keyword>
<dbReference type="CDD" id="cd07830">
    <property type="entry name" value="STKc_MAK_like"/>
    <property type="match status" value="1"/>
</dbReference>
<dbReference type="GO" id="GO:0005634">
    <property type="term" value="C:nucleus"/>
    <property type="evidence" value="ECO:0007669"/>
    <property type="project" value="EnsemblFungi"/>
</dbReference>
<accession>A0A1G4J0V8</accession>